<accession>A0A8H4M2N1</accession>
<comment type="caution">
    <text evidence="2">The sequence shown here is derived from an EMBL/GenBank/DDBJ whole genome shotgun (WGS) entry which is preliminary data.</text>
</comment>
<protein>
    <submittedName>
        <fullName evidence="2">Uncharacterized protein</fullName>
    </submittedName>
</protein>
<evidence type="ECO:0000313" key="3">
    <source>
        <dbReference type="Proteomes" id="UP000653565"/>
    </source>
</evidence>
<evidence type="ECO:0000256" key="1">
    <source>
        <dbReference type="SAM" id="MobiDB-lite"/>
    </source>
</evidence>
<reference evidence="2" key="1">
    <citation type="journal article" date="2020" name="bioRxiv">
        <title>Genomic and phenotypic heterogeneity of clinical isolates of the human pathogens Aspergillus fumigatus, Aspergillus lentulus and Aspergillus fumigatiaffinis.</title>
        <authorList>
            <person name="dos Santos R.A.C."/>
            <person name="Steenwyk J.L."/>
            <person name="Rivero-Menendez O."/>
            <person name="Mead M.E."/>
            <person name="Silva L.P."/>
            <person name="Bastos R.W."/>
            <person name="Alastruey-Izquierdo A."/>
            <person name="Goldman G.H."/>
            <person name="Rokas A."/>
        </authorList>
    </citation>
    <scope>NUCLEOTIDE SEQUENCE</scope>
    <source>
        <strain evidence="2">CNM-CM6805</strain>
    </source>
</reference>
<dbReference type="Proteomes" id="UP000653565">
    <property type="component" value="Unassembled WGS sequence"/>
</dbReference>
<gene>
    <name evidence="2" type="ORF">CNMCM6805_005294</name>
</gene>
<feature type="region of interest" description="Disordered" evidence="1">
    <location>
        <begin position="23"/>
        <end position="92"/>
    </location>
</feature>
<feature type="compositionally biased region" description="Basic residues" evidence="1">
    <location>
        <begin position="34"/>
        <end position="48"/>
    </location>
</feature>
<dbReference type="OrthoDB" id="4850648at2759"/>
<proteinExistence type="predicted"/>
<reference evidence="2" key="2">
    <citation type="submission" date="2020-04" db="EMBL/GenBank/DDBJ databases">
        <authorList>
            <person name="Santos R.A.C."/>
            <person name="Steenwyk J.L."/>
            <person name="Rivero-Menendez O."/>
            <person name="Mead M.E."/>
            <person name="Silva L.P."/>
            <person name="Bastos R.W."/>
            <person name="Alastruey-Izquierdo A."/>
            <person name="Goldman G.H."/>
            <person name="Rokas A."/>
        </authorList>
    </citation>
    <scope>NUCLEOTIDE SEQUENCE</scope>
    <source>
        <strain evidence="2">CNM-CM6805</strain>
    </source>
</reference>
<evidence type="ECO:0000313" key="2">
    <source>
        <dbReference type="EMBL" id="KAF4226005.1"/>
    </source>
</evidence>
<dbReference type="EMBL" id="JAAAPX010000292">
    <property type="protein sequence ID" value="KAF4226005.1"/>
    <property type="molecule type" value="Genomic_DNA"/>
</dbReference>
<organism evidence="2 3">
    <name type="scientific">Aspergillus fumigatiaffinis</name>
    <dbReference type="NCBI Taxonomy" id="340414"/>
    <lineage>
        <taxon>Eukaryota</taxon>
        <taxon>Fungi</taxon>
        <taxon>Dikarya</taxon>
        <taxon>Ascomycota</taxon>
        <taxon>Pezizomycotina</taxon>
        <taxon>Eurotiomycetes</taxon>
        <taxon>Eurotiomycetidae</taxon>
        <taxon>Eurotiales</taxon>
        <taxon>Aspergillaceae</taxon>
        <taxon>Aspergillus</taxon>
        <taxon>Aspergillus subgen. Fumigati</taxon>
    </lineage>
</organism>
<keyword evidence="3" id="KW-1185">Reference proteome</keyword>
<name>A0A8H4M2N1_9EURO</name>
<sequence>MASQGTSEGSNYEVFRECLSSAIVQRSDNGRPNRASKRKAQKSKRGTKKLAPDAAGTDTMDPDPSSLPSRVSPEELAEFIDVRTPPYRVTRV</sequence>
<dbReference type="AlphaFoldDB" id="A0A8H4M2N1"/>